<dbReference type="GO" id="GO:0006629">
    <property type="term" value="P:lipid metabolic process"/>
    <property type="evidence" value="ECO:0007669"/>
    <property type="project" value="InterPro"/>
</dbReference>
<dbReference type="Pfam" id="PF03009">
    <property type="entry name" value="GDPD"/>
    <property type="match status" value="1"/>
</dbReference>
<dbReference type="PROSITE" id="PS51704">
    <property type="entry name" value="GP_PDE"/>
    <property type="match status" value="1"/>
</dbReference>
<name>A0A6B3LK85_9BACT</name>
<sequence>MARIIEVHGHRGCRGLLPENTTPSFLKAAELGVHALELDVVITGDAQVLVSHEPWFAAEYCLKPDGTTIAPSEELEHNIYRLPYQTIKQYDCGSKPHPRFPKQQNQPMHKPLLSEVIVAVKEYCAQQTIACPYFNIEIKSTIAGDKIFHPRPELFVELLLEVLVNYKLTEQVMVQSFDVRPLQVLHHLKPTIKLGLLTEDNTPPEQRLEQLGFTPYAYNPNYSLIDASLMLLLQEQQIKCFAWTVNDEATVQKVLTMGVDGIITDYPDMVQEQVKSLLGANKTL</sequence>
<proteinExistence type="predicted"/>
<keyword evidence="3" id="KW-1185">Reference proteome</keyword>
<dbReference type="Proteomes" id="UP000474777">
    <property type="component" value="Unassembled WGS sequence"/>
</dbReference>
<protein>
    <submittedName>
        <fullName evidence="2">Glycerophosphodiester phosphodiesterase</fullName>
    </submittedName>
</protein>
<comment type="caution">
    <text evidence="2">The sequence shown here is derived from an EMBL/GenBank/DDBJ whole genome shotgun (WGS) entry which is preliminary data.</text>
</comment>
<dbReference type="EMBL" id="JAAGWD010000001">
    <property type="protein sequence ID" value="NEM96353.1"/>
    <property type="molecule type" value="Genomic_DNA"/>
</dbReference>
<gene>
    <name evidence="2" type="ORF">GXP69_01485</name>
</gene>
<dbReference type="RefSeq" id="WP_163911419.1">
    <property type="nucleotide sequence ID" value="NZ_JAAGWD010000001.1"/>
</dbReference>
<dbReference type="SUPFAM" id="SSF51695">
    <property type="entry name" value="PLC-like phosphodiesterases"/>
    <property type="match status" value="1"/>
</dbReference>
<evidence type="ECO:0000259" key="1">
    <source>
        <dbReference type="PROSITE" id="PS51704"/>
    </source>
</evidence>
<dbReference type="AlphaFoldDB" id="A0A6B3LK85"/>
<evidence type="ECO:0000313" key="3">
    <source>
        <dbReference type="Proteomes" id="UP000474777"/>
    </source>
</evidence>
<dbReference type="PANTHER" id="PTHR46211">
    <property type="entry name" value="GLYCEROPHOSPHORYL DIESTER PHOSPHODIESTERASE"/>
    <property type="match status" value="1"/>
</dbReference>
<dbReference type="PANTHER" id="PTHR46211:SF14">
    <property type="entry name" value="GLYCEROPHOSPHODIESTER PHOSPHODIESTERASE"/>
    <property type="match status" value="1"/>
</dbReference>
<reference evidence="2 3" key="1">
    <citation type="submission" date="2020-02" db="EMBL/GenBank/DDBJ databases">
        <authorList>
            <person name="Kim M.K."/>
        </authorList>
    </citation>
    <scope>NUCLEOTIDE SEQUENCE [LARGE SCALE GENOMIC DNA]</scope>
    <source>
        <strain evidence="2 3">BT327</strain>
    </source>
</reference>
<dbReference type="InterPro" id="IPR030395">
    <property type="entry name" value="GP_PDE_dom"/>
</dbReference>
<dbReference type="GO" id="GO:0008081">
    <property type="term" value="F:phosphoric diester hydrolase activity"/>
    <property type="evidence" value="ECO:0007669"/>
    <property type="project" value="InterPro"/>
</dbReference>
<dbReference type="InterPro" id="IPR017946">
    <property type="entry name" value="PLC-like_Pdiesterase_TIM-brl"/>
</dbReference>
<accession>A0A6B3LK85</accession>
<evidence type="ECO:0000313" key="2">
    <source>
        <dbReference type="EMBL" id="NEM96353.1"/>
    </source>
</evidence>
<organism evidence="2 3">
    <name type="scientific">Pontibacter burrus</name>
    <dbReference type="NCBI Taxonomy" id="2704466"/>
    <lineage>
        <taxon>Bacteria</taxon>
        <taxon>Pseudomonadati</taxon>
        <taxon>Bacteroidota</taxon>
        <taxon>Cytophagia</taxon>
        <taxon>Cytophagales</taxon>
        <taxon>Hymenobacteraceae</taxon>
        <taxon>Pontibacter</taxon>
    </lineage>
</organism>
<feature type="domain" description="GP-PDE" evidence="1">
    <location>
        <begin position="5"/>
        <end position="274"/>
    </location>
</feature>
<dbReference type="Gene3D" id="3.20.20.190">
    <property type="entry name" value="Phosphatidylinositol (PI) phosphodiesterase"/>
    <property type="match status" value="1"/>
</dbReference>